<keyword evidence="2" id="KW-1185">Reference proteome</keyword>
<dbReference type="EMBL" id="AONC01000012">
    <property type="protein sequence ID" value="EXJ16347.1"/>
    <property type="molecule type" value="Genomic_DNA"/>
</dbReference>
<name>W9VJV4_9GAMM</name>
<sequence length="38" mass="4114">MTGVTDHRDRRPDIVLAREPVGLPVALLGPTYMGLAQP</sequence>
<proteinExistence type="predicted"/>
<dbReference type="AlphaFoldDB" id="W9VJV4"/>
<evidence type="ECO:0000313" key="2">
    <source>
        <dbReference type="Proteomes" id="UP000019460"/>
    </source>
</evidence>
<evidence type="ECO:0000313" key="1">
    <source>
        <dbReference type="EMBL" id="EXJ16347.1"/>
    </source>
</evidence>
<comment type="caution">
    <text evidence="1">The sequence shown here is derived from an EMBL/GenBank/DDBJ whole genome shotgun (WGS) entry which is preliminary data.</text>
</comment>
<gene>
    <name evidence="1" type="ORF">D779_0281</name>
</gene>
<accession>W9VJV4</accession>
<reference evidence="1 2" key="1">
    <citation type="submission" date="2012-11" db="EMBL/GenBank/DDBJ databases">
        <title>Genome assembly of Thiorhodococcus sp. AK35.</title>
        <authorList>
            <person name="Nupur N."/>
            <person name="Khatri I."/>
            <person name="Subramanian S."/>
            <person name="Pinnaka A."/>
        </authorList>
    </citation>
    <scope>NUCLEOTIDE SEQUENCE [LARGE SCALE GENOMIC DNA]</scope>
    <source>
        <strain evidence="1 2">AK35</strain>
    </source>
</reference>
<dbReference type="Proteomes" id="UP000019460">
    <property type="component" value="Unassembled WGS sequence"/>
</dbReference>
<organism evidence="1 2">
    <name type="scientific">Imhoffiella purpurea</name>
    <dbReference type="NCBI Taxonomy" id="1249627"/>
    <lineage>
        <taxon>Bacteria</taxon>
        <taxon>Pseudomonadati</taxon>
        <taxon>Pseudomonadota</taxon>
        <taxon>Gammaproteobacteria</taxon>
        <taxon>Chromatiales</taxon>
        <taxon>Chromatiaceae</taxon>
        <taxon>Imhoffiella</taxon>
    </lineage>
</organism>
<protein>
    <submittedName>
        <fullName evidence="1">Uncharacterized protein</fullName>
    </submittedName>
</protein>